<dbReference type="EMBL" id="OZ034817">
    <property type="protein sequence ID" value="CAL1380529.1"/>
    <property type="molecule type" value="Genomic_DNA"/>
</dbReference>
<sequence>MDGSLGLVSRLSELVNEISGLSDCGNVCNKMQVNLVRRIELLGPMFEELKDVNEELSEEAAGGFELLRIALES</sequence>
<evidence type="ECO:0000313" key="2">
    <source>
        <dbReference type="Proteomes" id="UP001497516"/>
    </source>
</evidence>
<protein>
    <submittedName>
        <fullName evidence="1">Uncharacterized protein</fullName>
    </submittedName>
</protein>
<evidence type="ECO:0000313" key="1">
    <source>
        <dbReference type="EMBL" id="CAL1380529.1"/>
    </source>
</evidence>
<name>A0AAV2E3X6_9ROSI</name>
<accession>A0AAV2E3X6</accession>
<organism evidence="1 2">
    <name type="scientific">Linum trigynum</name>
    <dbReference type="NCBI Taxonomy" id="586398"/>
    <lineage>
        <taxon>Eukaryota</taxon>
        <taxon>Viridiplantae</taxon>
        <taxon>Streptophyta</taxon>
        <taxon>Embryophyta</taxon>
        <taxon>Tracheophyta</taxon>
        <taxon>Spermatophyta</taxon>
        <taxon>Magnoliopsida</taxon>
        <taxon>eudicotyledons</taxon>
        <taxon>Gunneridae</taxon>
        <taxon>Pentapetalae</taxon>
        <taxon>rosids</taxon>
        <taxon>fabids</taxon>
        <taxon>Malpighiales</taxon>
        <taxon>Linaceae</taxon>
        <taxon>Linum</taxon>
    </lineage>
</organism>
<proteinExistence type="predicted"/>
<keyword evidence="2" id="KW-1185">Reference proteome</keyword>
<dbReference type="Proteomes" id="UP001497516">
    <property type="component" value="Chromosome 4"/>
</dbReference>
<dbReference type="AlphaFoldDB" id="A0AAV2E3X6"/>
<gene>
    <name evidence="1" type="ORF">LTRI10_LOCUS21966</name>
</gene>
<reference evidence="1 2" key="1">
    <citation type="submission" date="2024-04" db="EMBL/GenBank/DDBJ databases">
        <authorList>
            <person name="Fracassetti M."/>
        </authorList>
    </citation>
    <scope>NUCLEOTIDE SEQUENCE [LARGE SCALE GENOMIC DNA]</scope>
</reference>